<gene>
    <name evidence="1" type="ORF">SAMN04490243_2126</name>
</gene>
<protein>
    <submittedName>
        <fullName evidence="1">Uncharacterized protein</fullName>
    </submittedName>
</protein>
<evidence type="ECO:0000313" key="1">
    <source>
        <dbReference type="EMBL" id="SFR48588.1"/>
    </source>
</evidence>
<evidence type="ECO:0000313" key="2">
    <source>
        <dbReference type="Proteomes" id="UP000199534"/>
    </source>
</evidence>
<keyword evidence="2" id="KW-1185">Reference proteome</keyword>
<sequence>MAKLTNFDQIMNAGRAILAVRVHENVFVTIFTFDC</sequence>
<reference evidence="1 2" key="1">
    <citation type="submission" date="2016-10" db="EMBL/GenBank/DDBJ databases">
        <authorList>
            <person name="de Groot N.N."/>
        </authorList>
    </citation>
    <scope>NUCLEOTIDE SEQUENCE [LARGE SCALE GENOMIC DNA]</scope>
    <source>
        <strain evidence="1 2">DSM 21019</strain>
    </source>
</reference>
<dbReference type="AlphaFoldDB" id="A0A1I6H2D9"/>
<proteinExistence type="predicted"/>
<organism evidence="1 2">
    <name type="scientific">Robiginitalea myxolifaciens</name>
    <dbReference type="NCBI Taxonomy" id="400055"/>
    <lineage>
        <taxon>Bacteria</taxon>
        <taxon>Pseudomonadati</taxon>
        <taxon>Bacteroidota</taxon>
        <taxon>Flavobacteriia</taxon>
        <taxon>Flavobacteriales</taxon>
        <taxon>Flavobacteriaceae</taxon>
        <taxon>Robiginitalea</taxon>
    </lineage>
</organism>
<name>A0A1I6H2D9_9FLAO</name>
<dbReference type="Proteomes" id="UP000199534">
    <property type="component" value="Unassembled WGS sequence"/>
</dbReference>
<accession>A0A1I6H2D9</accession>
<dbReference type="EMBL" id="FOYQ01000002">
    <property type="protein sequence ID" value="SFR48588.1"/>
    <property type="molecule type" value="Genomic_DNA"/>
</dbReference>